<feature type="region of interest" description="Disordered" evidence="1">
    <location>
        <begin position="1"/>
        <end position="23"/>
    </location>
</feature>
<gene>
    <name evidence="2" type="ORF">OIU79_016283</name>
</gene>
<proteinExistence type="predicted"/>
<name>A0A9Q0PDU0_SALPP</name>
<protein>
    <submittedName>
        <fullName evidence="2">Uncharacterized protein</fullName>
    </submittedName>
</protein>
<reference evidence="2" key="2">
    <citation type="journal article" date="2023" name="Int. J. Mol. Sci.">
        <title>De Novo Assembly and Annotation of 11 Diverse Shrub Willow (Salix) Genomes Reveals Novel Gene Organization in Sex-Linked Regions.</title>
        <authorList>
            <person name="Hyden B."/>
            <person name="Feng K."/>
            <person name="Yates T.B."/>
            <person name="Jawdy S."/>
            <person name="Cereghino C."/>
            <person name="Smart L.B."/>
            <person name="Muchero W."/>
        </authorList>
    </citation>
    <scope>NUCLEOTIDE SEQUENCE</scope>
    <source>
        <tissue evidence="2">Shoot tip</tissue>
    </source>
</reference>
<dbReference type="Proteomes" id="UP001151532">
    <property type="component" value="Chromosome 2"/>
</dbReference>
<reference evidence="2" key="1">
    <citation type="submission" date="2022-11" db="EMBL/GenBank/DDBJ databases">
        <authorList>
            <person name="Hyden B.L."/>
            <person name="Feng K."/>
            <person name="Yates T."/>
            <person name="Jawdy S."/>
            <person name="Smart L.B."/>
            <person name="Muchero W."/>
        </authorList>
    </citation>
    <scope>NUCLEOTIDE SEQUENCE</scope>
    <source>
        <tissue evidence="2">Shoot tip</tissue>
    </source>
</reference>
<organism evidence="2 3">
    <name type="scientific">Salix purpurea</name>
    <name type="common">Purple osier willow</name>
    <dbReference type="NCBI Taxonomy" id="77065"/>
    <lineage>
        <taxon>Eukaryota</taxon>
        <taxon>Viridiplantae</taxon>
        <taxon>Streptophyta</taxon>
        <taxon>Embryophyta</taxon>
        <taxon>Tracheophyta</taxon>
        <taxon>Spermatophyta</taxon>
        <taxon>Magnoliopsida</taxon>
        <taxon>eudicotyledons</taxon>
        <taxon>Gunneridae</taxon>
        <taxon>Pentapetalae</taxon>
        <taxon>rosids</taxon>
        <taxon>fabids</taxon>
        <taxon>Malpighiales</taxon>
        <taxon>Salicaceae</taxon>
        <taxon>Saliceae</taxon>
        <taxon>Salix</taxon>
    </lineage>
</organism>
<comment type="caution">
    <text evidence="2">The sequence shown here is derived from an EMBL/GenBank/DDBJ whole genome shotgun (WGS) entry which is preliminary data.</text>
</comment>
<keyword evidence="3" id="KW-1185">Reference proteome</keyword>
<sequence length="91" mass="10420">MIKKEKRKTQIGGLIGPKKSSHGELPLLLNISGDWQPILSEQAIKFPLRHGLVLGSGVSWVVQWHLEVPTPLLCVRPTWPIAYAWRWRPDY</sequence>
<evidence type="ECO:0000313" key="3">
    <source>
        <dbReference type="Proteomes" id="UP001151532"/>
    </source>
</evidence>
<dbReference type="EMBL" id="JAPFFK010000019">
    <property type="protein sequence ID" value="KAJ6686468.1"/>
    <property type="molecule type" value="Genomic_DNA"/>
</dbReference>
<evidence type="ECO:0000256" key="1">
    <source>
        <dbReference type="SAM" id="MobiDB-lite"/>
    </source>
</evidence>
<evidence type="ECO:0000313" key="2">
    <source>
        <dbReference type="EMBL" id="KAJ6686468.1"/>
    </source>
</evidence>
<accession>A0A9Q0PDU0</accession>
<dbReference type="AlphaFoldDB" id="A0A9Q0PDU0"/>